<keyword evidence="1" id="KW-0472">Membrane</keyword>
<evidence type="ECO:0000313" key="2">
    <source>
        <dbReference type="EMBL" id="MFC6792860.1"/>
    </source>
</evidence>
<keyword evidence="1" id="KW-1133">Transmembrane helix</keyword>
<reference evidence="3" key="1">
    <citation type="journal article" date="2019" name="Int. J. Syst. Evol. Microbiol.">
        <title>The Global Catalogue of Microorganisms (GCM) 10K type strain sequencing project: providing services to taxonomists for standard genome sequencing and annotation.</title>
        <authorList>
            <consortium name="The Broad Institute Genomics Platform"/>
            <consortium name="The Broad Institute Genome Sequencing Center for Infectious Disease"/>
            <person name="Wu L."/>
            <person name="Ma J."/>
        </authorList>
    </citation>
    <scope>NUCLEOTIDE SEQUENCE [LARGE SCALE GENOMIC DNA]</scope>
    <source>
        <strain evidence="3">CCUG 48316</strain>
    </source>
</reference>
<dbReference type="RefSeq" id="WP_378975020.1">
    <property type="nucleotide sequence ID" value="NZ_JBHSWN010000001.1"/>
</dbReference>
<protein>
    <submittedName>
        <fullName evidence="2">Uncharacterized protein</fullName>
    </submittedName>
</protein>
<proteinExistence type="predicted"/>
<dbReference type="PROSITE" id="PS51257">
    <property type="entry name" value="PROKAR_LIPOPROTEIN"/>
    <property type="match status" value="1"/>
</dbReference>
<feature type="transmembrane region" description="Helical" evidence="1">
    <location>
        <begin position="40"/>
        <end position="60"/>
    </location>
</feature>
<evidence type="ECO:0000313" key="3">
    <source>
        <dbReference type="Proteomes" id="UP001596292"/>
    </source>
</evidence>
<comment type="caution">
    <text evidence="2">The sequence shown here is derived from an EMBL/GenBank/DDBJ whole genome shotgun (WGS) entry which is preliminary data.</text>
</comment>
<keyword evidence="3" id="KW-1185">Reference proteome</keyword>
<dbReference type="EMBL" id="JBHSWN010000001">
    <property type="protein sequence ID" value="MFC6792860.1"/>
    <property type="molecule type" value="Genomic_DNA"/>
</dbReference>
<evidence type="ECO:0000256" key="1">
    <source>
        <dbReference type="SAM" id="Phobius"/>
    </source>
</evidence>
<organism evidence="2 3">
    <name type="scientific">Methylobacterium komagatae</name>
    <dbReference type="NCBI Taxonomy" id="374425"/>
    <lineage>
        <taxon>Bacteria</taxon>
        <taxon>Pseudomonadati</taxon>
        <taxon>Pseudomonadota</taxon>
        <taxon>Alphaproteobacteria</taxon>
        <taxon>Hyphomicrobiales</taxon>
        <taxon>Methylobacteriaceae</taxon>
        <taxon>Methylobacterium</taxon>
    </lineage>
</organism>
<dbReference type="Proteomes" id="UP001596292">
    <property type="component" value="Unassembled WGS sequence"/>
</dbReference>
<gene>
    <name evidence="2" type="ORF">ACFQE0_26855</name>
</gene>
<keyword evidence="1" id="KW-0812">Transmembrane</keyword>
<name>A0ABW2BRJ0_9HYPH</name>
<accession>A0ABW2BRJ0</accession>
<sequence>MAQKPDERSVAAETVVVAGMAIIVGACLFEWWVISPDHPGHALLRVLAACLVATIVMAVFA</sequence>
<feature type="transmembrane region" description="Helical" evidence="1">
    <location>
        <begin position="12"/>
        <end position="34"/>
    </location>
</feature>